<name>A0A2I8VNS9_9EURY</name>
<feature type="domain" description="Tripartite ATP-independent periplasmic transporters DctQ component" evidence="8">
    <location>
        <begin position="21"/>
        <end position="146"/>
    </location>
</feature>
<dbReference type="OrthoDB" id="302429at2157"/>
<dbReference type="Pfam" id="PF04290">
    <property type="entry name" value="DctQ"/>
    <property type="match status" value="1"/>
</dbReference>
<feature type="transmembrane region" description="Helical" evidence="7">
    <location>
        <begin position="40"/>
        <end position="63"/>
    </location>
</feature>
<dbReference type="Proteomes" id="UP000236584">
    <property type="component" value="Chromosome"/>
</dbReference>
<keyword evidence="5 7" id="KW-1133">Transmembrane helix</keyword>
<reference evidence="9 10" key="1">
    <citation type="submission" date="2018-01" db="EMBL/GenBank/DDBJ databases">
        <title>Complete genome sequence of Salinigranum rubrum GX10T, an extremely halophilic archaeon isolated from a marine solar saltern.</title>
        <authorList>
            <person name="Han S."/>
        </authorList>
    </citation>
    <scope>NUCLEOTIDE SEQUENCE [LARGE SCALE GENOMIC DNA]</scope>
    <source>
        <strain evidence="9 10">GX10</strain>
    </source>
</reference>
<feature type="transmembrane region" description="Helical" evidence="7">
    <location>
        <begin position="84"/>
        <end position="105"/>
    </location>
</feature>
<protein>
    <recommendedName>
        <fullName evidence="8">Tripartite ATP-independent periplasmic transporters DctQ component domain-containing protein</fullName>
    </recommendedName>
</protein>
<dbReference type="AlphaFoldDB" id="A0A2I8VNS9"/>
<evidence type="ECO:0000256" key="2">
    <source>
        <dbReference type="ARBA" id="ARBA00022448"/>
    </source>
</evidence>
<keyword evidence="2" id="KW-0813">Transport</keyword>
<dbReference type="InterPro" id="IPR055348">
    <property type="entry name" value="DctQ"/>
</dbReference>
<keyword evidence="4 7" id="KW-0812">Transmembrane</keyword>
<evidence type="ECO:0000256" key="4">
    <source>
        <dbReference type="ARBA" id="ARBA00022692"/>
    </source>
</evidence>
<sequence>MAQDWFDKLSVSIGVLLLGVILVVGILQVLNRYIGLPVNLLWTFEVARTLLAFMTLAGVPYLFKHDSDISFLPVLRRITTRTDAFLLVRNAILLVFSLVLVWSAYLANITTGDVGLPMIGWFKVGWGFMFLGLSFLGLFMYVLIDTRNRLEAIRSGTNV</sequence>
<evidence type="ECO:0000256" key="3">
    <source>
        <dbReference type="ARBA" id="ARBA00022475"/>
    </source>
</evidence>
<evidence type="ECO:0000256" key="5">
    <source>
        <dbReference type="ARBA" id="ARBA00022989"/>
    </source>
</evidence>
<keyword evidence="10" id="KW-1185">Reference proteome</keyword>
<dbReference type="KEGG" id="srub:C2R22_19675"/>
<dbReference type="RefSeq" id="WP_103427276.1">
    <property type="nucleotide sequence ID" value="NZ_CP026309.1"/>
</dbReference>
<dbReference type="GO" id="GO:0005886">
    <property type="term" value="C:plasma membrane"/>
    <property type="evidence" value="ECO:0007669"/>
    <property type="project" value="UniProtKB-SubCell"/>
</dbReference>
<keyword evidence="6 7" id="KW-0472">Membrane</keyword>
<comment type="subcellular location">
    <subcellularLocation>
        <location evidence="1">Cell membrane</location>
        <topology evidence="1">Multi-pass membrane protein</topology>
    </subcellularLocation>
</comment>
<proteinExistence type="predicted"/>
<feature type="transmembrane region" description="Helical" evidence="7">
    <location>
        <begin position="125"/>
        <end position="144"/>
    </location>
</feature>
<evidence type="ECO:0000256" key="7">
    <source>
        <dbReference type="SAM" id="Phobius"/>
    </source>
</evidence>
<dbReference type="GeneID" id="35594361"/>
<evidence type="ECO:0000256" key="6">
    <source>
        <dbReference type="ARBA" id="ARBA00023136"/>
    </source>
</evidence>
<accession>A0A2I8VNS9</accession>
<dbReference type="EMBL" id="CP026309">
    <property type="protein sequence ID" value="AUV83587.1"/>
    <property type="molecule type" value="Genomic_DNA"/>
</dbReference>
<evidence type="ECO:0000259" key="8">
    <source>
        <dbReference type="Pfam" id="PF04290"/>
    </source>
</evidence>
<keyword evidence="3" id="KW-1003">Cell membrane</keyword>
<evidence type="ECO:0000313" key="10">
    <source>
        <dbReference type="Proteomes" id="UP000236584"/>
    </source>
</evidence>
<evidence type="ECO:0000313" key="9">
    <source>
        <dbReference type="EMBL" id="AUV83587.1"/>
    </source>
</evidence>
<organism evidence="9 10">
    <name type="scientific">Salinigranum rubrum</name>
    <dbReference type="NCBI Taxonomy" id="755307"/>
    <lineage>
        <taxon>Archaea</taxon>
        <taxon>Methanobacteriati</taxon>
        <taxon>Methanobacteriota</taxon>
        <taxon>Stenosarchaea group</taxon>
        <taxon>Halobacteria</taxon>
        <taxon>Halobacteriales</taxon>
        <taxon>Haloferacaceae</taxon>
        <taxon>Salinigranum</taxon>
    </lineage>
</organism>
<gene>
    <name evidence="9" type="ORF">C2R22_19675</name>
</gene>
<evidence type="ECO:0000256" key="1">
    <source>
        <dbReference type="ARBA" id="ARBA00004651"/>
    </source>
</evidence>
<feature type="transmembrane region" description="Helical" evidence="7">
    <location>
        <begin position="12"/>
        <end position="34"/>
    </location>
</feature>